<dbReference type="GO" id="GO:0016791">
    <property type="term" value="F:phosphatase activity"/>
    <property type="evidence" value="ECO:0007669"/>
    <property type="project" value="UniProtKB-ARBA"/>
</dbReference>
<evidence type="ECO:0000313" key="3">
    <source>
        <dbReference type="EMBL" id="CAH2012482.1"/>
    </source>
</evidence>
<reference evidence="3" key="1">
    <citation type="submission" date="2022-03" db="EMBL/GenBank/DDBJ databases">
        <authorList>
            <person name="Sayadi A."/>
        </authorList>
    </citation>
    <scope>NUCLEOTIDE SEQUENCE</scope>
</reference>
<name>A0A9P0MI88_ACAOB</name>
<evidence type="ECO:0000259" key="2">
    <source>
        <dbReference type="Pfam" id="PF22784"/>
    </source>
</evidence>
<dbReference type="AlphaFoldDB" id="A0A9P0MI88"/>
<proteinExistence type="predicted"/>
<evidence type="ECO:0000313" key="4">
    <source>
        <dbReference type="Proteomes" id="UP001152888"/>
    </source>
</evidence>
<dbReference type="SUPFAM" id="SSF52799">
    <property type="entry name" value="(Phosphotyrosine protein) phosphatases II"/>
    <property type="match status" value="1"/>
</dbReference>
<dbReference type="EMBL" id="CAKOFQ010008187">
    <property type="protein sequence ID" value="CAH2012482.1"/>
    <property type="molecule type" value="Genomic_DNA"/>
</dbReference>
<organism evidence="3 4">
    <name type="scientific">Acanthoscelides obtectus</name>
    <name type="common">Bean weevil</name>
    <name type="synonym">Bruchus obtectus</name>
    <dbReference type="NCBI Taxonomy" id="200917"/>
    <lineage>
        <taxon>Eukaryota</taxon>
        <taxon>Metazoa</taxon>
        <taxon>Ecdysozoa</taxon>
        <taxon>Arthropoda</taxon>
        <taxon>Hexapoda</taxon>
        <taxon>Insecta</taxon>
        <taxon>Pterygota</taxon>
        <taxon>Neoptera</taxon>
        <taxon>Endopterygota</taxon>
        <taxon>Coleoptera</taxon>
        <taxon>Polyphaga</taxon>
        <taxon>Cucujiformia</taxon>
        <taxon>Chrysomeloidea</taxon>
        <taxon>Chrysomelidae</taxon>
        <taxon>Bruchinae</taxon>
        <taxon>Bruchini</taxon>
        <taxon>Acanthoscelides</taxon>
    </lineage>
</organism>
<dbReference type="OrthoDB" id="19045at2759"/>
<protein>
    <recommendedName>
        <fullName evidence="2">Swiss Army Knife protein DSP-PTPase phosphatase domain-containing protein</fullName>
    </recommendedName>
</protein>
<sequence length="126" mass="14340">MLCTGSELEYSTPPYNFSWMVEGCLAGMACPSNTSEIRYLVENGIGHLVTLSEDRTPPMDDDSIRNHIKWTVIPVVEFEPPTLDDMKKFIAICKEHQEKVRDSNTEFRLSPERSDQVVAFLTKCPN</sequence>
<comment type="caution">
    <text evidence="3">The sequence shown here is derived from an EMBL/GenBank/DDBJ whole genome shotgun (WGS) entry which is preliminary data.</text>
</comment>
<dbReference type="Gene3D" id="3.90.190.10">
    <property type="entry name" value="Protein tyrosine phosphatase superfamily"/>
    <property type="match status" value="1"/>
</dbReference>
<dbReference type="InterPro" id="IPR057023">
    <property type="entry name" value="PTP-SAK"/>
</dbReference>
<dbReference type="InterPro" id="IPR029021">
    <property type="entry name" value="Prot-tyrosine_phosphatase-like"/>
</dbReference>
<evidence type="ECO:0000256" key="1">
    <source>
        <dbReference type="ARBA" id="ARBA00022801"/>
    </source>
</evidence>
<gene>
    <name evidence="3" type="ORF">ACAOBT_LOCUS32870</name>
</gene>
<keyword evidence="1" id="KW-0378">Hydrolase</keyword>
<feature type="domain" description="Swiss Army Knife protein DSP-PTPase phosphatase" evidence="2">
    <location>
        <begin position="16"/>
        <end position="99"/>
    </location>
</feature>
<dbReference type="Pfam" id="PF22784">
    <property type="entry name" value="PTP-SAK"/>
    <property type="match status" value="1"/>
</dbReference>
<accession>A0A9P0MI88</accession>
<dbReference type="Proteomes" id="UP001152888">
    <property type="component" value="Unassembled WGS sequence"/>
</dbReference>
<keyword evidence="4" id="KW-1185">Reference proteome</keyword>